<dbReference type="RefSeq" id="XP_060323599.1">
    <property type="nucleotide sequence ID" value="XM_060466003.1"/>
</dbReference>
<keyword evidence="3" id="KW-1185">Reference proteome</keyword>
<feature type="transmembrane region" description="Helical" evidence="1">
    <location>
        <begin position="27"/>
        <end position="51"/>
    </location>
</feature>
<dbReference type="Proteomes" id="UP001175211">
    <property type="component" value="Unassembled WGS sequence"/>
</dbReference>
<proteinExistence type="predicted"/>
<comment type="caution">
    <text evidence="2">The sequence shown here is derived from an EMBL/GenBank/DDBJ whole genome shotgun (WGS) entry which is preliminary data.</text>
</comment>
<dbReference type="AlphaFoldDB" id="A0AA39JD58"/>
<keyword evidence="1" id="KW-1133">Transmembrane helix</keyword>
<accession>A0AA39JD58</accession>
<dbReference type="GeneID" id="85349551"/>
<evidence type="ECO:0000313" key="2">
    <source>
        <dbReference type="EMBL" id="KAK0440438.1"/>
    </source>
</evidence>
<reference evidence="2" key="1">
    <citation type="submission" date="2023-06" db="EMBL/GenBank/DDBJ databases">
        <authorList>
            <consortium name="Lawrence Berkeley National Laboratory"/>
            <person name="Ahrendt S."/>
            <person name="Sahu N."/>
            <person name="Indic B."/>
            <person name="Wong-Bajracharya J."/>
            <person name="Merenyi Z."/>
            <person name="Ke H.-M."/>
            <person name="Monk M."/>
            <person name="Kocsube S."/>
            <person name="Drula E."/>
            <person name="Lipzen A."/>
            <person name="Balint B."/>
            <person name="Henrissat B."/>
            <person name="Andreopoulos B."/>
            <person name="Martin F.M."/>
            <person name="Harder C.B."/>
            <person name="Rigling D."/>
            <person name="Ford K.L."/>
            <person name="Foster G.D."/>
            <person name="Pangilinan J."/>
            <person name="Papanicolaou A."/>
            <person name="Barry K."/>
            <person name="LaButti K."/>
            <person name="Viragh M."/>
            <person name="Koriabine M."/>
            <person name="Yan M."/>
            <person name="Riley R."/>
            <person name="Champramary S."/>
            <person name="Plett K.L."/>
            <person name="Tsai I.J."/>
            <person name="Slot J."/>
            <person name="Sipos G."/>
            <person name="Plett J."/>
            <person name="Nagy L.G."/>
            <person name="Grigoriev I.V."/>
        </authorList>
    </citation>
    <scope>NUCLEOTIDE SEQUENCE</scope>
    <source>
        <strain evidence="2">CCBAS 213</strain>
    </source>
</reference>
<gene>
    <name evidence="2" type="ORF">EV420DRAFT_1135116</name>
</gene>
<sequence length="186" mass="20144">MFKPSHSTSTQVSTLLRSAISRSSSRMILLALIFAVTIAITLGLLAVQSLLSESNSATFNVLRIVLFAHIGMAGIYVMVSALWDILERRLAIKESRIGQGEVAAAEGGDDGEQELSSLPASNLQVSVVYHYHDIARICSLFLSGIIKYGIPTIGEWYAGVKEVMLIFIAGTLAHLYPAPVPKNVQR</sequence>
<name>A0AA39JD58_ARMTA</name>
<evidence type="ECO:0000313" key="3">
    <source>
        <dbReference type="Proteomes" id="UP001175211"/>
    </source>
</evidence>
<dbReference type="EMBL" id="JAUEPS010000077">
    <property type="protein sequence ID" value="KAK0440438.1"/>
    <property type="molecule type" value="Genomic_DNA"/>
</dbReference>
<feature type="transmembrane region" description="Helical" evidence="1">
    <location>
        <begin position="63"/>
        <end position="86"/>
    </location>
</feature>
<evidence type="ECO:0000256" key="1">
    <source>
        <dbReference type="SAM" id="Phobius"/>
    </source>
</evidence>
<keyword evidence="1" id="KW-0472">Membrane</keyword>
<keyword evidence="1" id="KW-0812">Transmembrane</keyword>
<protein>
    <submittedName>
        <fullName evidence="2">Uncharacterized protein</fullName>
    </submittedName>
</protein>
<organism evidence="2 3">
    <name type="scientific">Armillaria tabescens</name>
    <name type="common">Ringless honey mushroom</name>
    <name type="synonym">Agaricus tabescens</name>
    <dbReference type="NCBI Taxonomy" id="1929756"/>
    <lineage>
        <taxon>Eukaryota</taxon>
        <taxon>Fungi</taxon>
        <taxon>Dikarya</taxon>
        <taxon>Basidiomycota</taxon>
        <taxon>Agaricomycotina</taxon>
        <taxon>Agaricomycetes</taxon>
        <taxon>Agaricomycetidae</taxon>
        <taxon>Agaricales</taxon>
        <taxon>Marasmiineae</taxon>
        <taxon>Physalacriaceae</taxon>
        <taxon>Desarmillaria</taxon>
    </lineage>
</organism>